<dbReference type="AlphaFoldDB" id="A0A6S6PMB9"/>
<sequence>MPPRPLSGDLIRCPAIQLGMWAYRIVVFPPVSQNLAGMRQGREQRFVETFIPEPAIEAGGFEKPSGFGPLCVIPSLLH</sequence>
<accession>A0A6S6PMB9</accession>
<organism evidence="1 2">
    <name type="scientific">Acetobacter aceti</name>
    <dbReference type="NCBI Taxonomy" id="435"/>
    <lineage>
        <taxon>Bacteria</taxon>
        <taxon>Pseudomonadati</taxon>
        <taxon>Pseudomonadota</taxon>
        <taxon>Alphaproteobacteria</taxon>
        <taxon>Acetobacterales</taxon>
        <taxon>Acetobacteraceae</taxon>
        <taxon>Acetobacter</taxon>
        <taxon>Acetobacter subgen. Acetobacter</taxon>
    </lineage>
</organism>
<reference evidence="1 2" key="1">
    <citation type="submission" date="2020-07" db="EMBL/GenBank/DDBJ databases">
        <title>Complete Genome Sequence of an acetic acid bacterium, Acetobacter aceti JCM20276.</title>
        <authorList>
            <person name="Hirose Y."/>
            <person name="Mihara H."/>
        </authorList>
    </citation>
    <scope>NUCLEOTIDE SEQUENCE [LARGE SCALE GENOMIC DNA]</scope>
    <source>
        <strain evidence="1 2">JCM20276</strain>
    </source>
</reference>
<dbReference type="EMBL" id="AP023326">
    <property type="protein sequence ID" value="BCI65902.1"/>
    <property type="molecule type" value="Genomic_DNA"/>
</dbReference>
<name>A0A6S6PMB9_ACEAC</name>
<evidence type="ECO:0000313" key="2">
    <source>
        <dbReference type="Proteomes" id="UP000515220"/>
    </source>
</evidence>
<gene>
    <name evidence="1" type="ORF">AAJCM20276_05260</name>
</gene>
<protein>
    <submittedName>
        <fullName evidence="1">Uncharacterized protein</fullName>
    </submittedName>
</protein>
<evidence type="ECO:0000313" key="1">
    <source>
        <dbReference type="EMBL" id="BCI65902.1"/>
    </source>
</evidence>
<proteinExistence type="predicted"/>
<dbReference type="Proteomes" id="UP000515220">
    <property type="component" value="Chromosome"/>
</dbReference>